<keyword evidence="2" id="KW-0808">Transferase</keyword>
<evidence type="ECO:0000256" key="2">
    <source>
        <dbReference type="ARBA" id="ARBA00022679"/>
    </source>
</evidence>
<protein>
    <recommendedName>
        <fullName evidence="3">Putative gamma-glutamylcyclotransferase</fullName>
    </recommendedName>
</protein>
<comment type="caution">
    <text evidence="6">The sequence shown here is derived from an EMBL/GenBank/DDBJ whole genome shotgun (WGS) entry which is preliminary data.</text>
</comment>
<gene>
    <name evidence="6" type="ORF">FGG08_000569</name>
</gene>
<dbReference type="CDD" id="cd06661">
    <property type="entry name" value="GGCT_like"/>
    <property type="match status" value="1"/>
</dbReference>
<dbReference type="Pfam" id="PF06094">
    <property type="entry name" value="GGACT"/>
    <property type="match status" value="1"/>
</dbReference>
<dbReference type="InterPro" id="IPR013024">
    <property type="entry name" value="GGCT-like"/>
</dbReference>
<dbReference type="GO" id="GO:0016740">
    <property type="term" value="F:transferase activity"/>
    <property type="evidence" value="ECO:0007669"/>
    <property type="project" value="UniProtKB-KW"/>
</dbReference>
<sequence>MAPKVLHRVCYGNPNPQPWQSQLLTIKPAILHGFCRHQVQGCDYPAIIPQTNSTVRGTFVTGLTEGDIHRLDIFEGSDYTRKKVKVRVLAKVGDDSGKGSVEGDEVETETYVWTSGEDELEPGEWDFGEFVREKMAWWAGSNEEYREVDEAMQSLSADPTSGRGTGEQYHQWLNSGQSN</sequence>
<dbReference type="InterPro" id="IPR009288">
    <property type="entry name" value="AIG2-like_dom"/>
</dbReference>
<dbReference type="InterPro" id="IPR045038">
    <property type="entry name" value="AIG2-like"/>
</dbReference>
<evidence type="ECO:0000313" key="6">
    <source>
        <dbReference type="EMBL" id="KAH0545270.1"/>
    </source>
</evidence>
<dbReference type="Proteomes" id="UP000698800">
    <property type="component" value="Unassembled WGS sequence"/>
</dbReference>
<evidence type="ECO:0000256" key="3">
    <source>
        <dbReference type="ARBA" id="ARBA00030602"/>
    </source>
</evidence>
<dbReference type="OrthoDB" id="1044435at2759"/>
<dbReference type="PANTHER" id="PTHR31544">
    <property type="entry name" value="AIG2-LIKE PROTEIN D"/>
    <property type="match status" value="1"/>
</dbReference>
<dbReference type="Gene3D" id="3.10.490.10">
    <property type="entry name" value="Gamma-glutamyl cyclotransferase-like"/>
    <property type="match status" value="1"/>
</dbReference>
<dbReference type="AlphaFoldDB" id="A0A9P8ICT5"/>
<name>A0A9P8ICT5_9PEZI</name>
<comment type="similarity">
    <text evidence="1">Belongs to the gamma-glutamylcyclotransferase family.</text>
</comment>
<feature type="region of interest" description="Disordered" evidence="4">
    <location>
        <begin position="156"/>
        <end position="179"/>
    </location>
</feature>
<evidence type="ECO:0000256" key="4">
    <source>
        <dbReference type="SAM" id="MobiDB-lite"/>
    </source>
</evidence>
<proteinExistence type="inferred from homology"/>
<accession>A0A9P8ICT5</accession>
<organism evidence="6 7">
    <name type="scientific">Glutinoglossum americanum</name>
    <dbReference type="NCBI Taxonomy" id="1670608"/>
    <lineage>
        <taxon>Eukaryota</taxon>
        <taxon>Fungi</taxon>
        <taxon>Dikarya</taxon>
        <taxon>Ascomycota</taxon>
        <taxon>Pezizomycotina</taxon>
        <taxon>Geoglossomycetes</taxon>
        <taxon>Geoglossales</taxon>
        <taxon>Geoglossaceae</taxon>
        <taxon>Glutinoglossum</taxon>
    </lineage>
</organism>
<dbReference type="SUPFAM" id="SSF110857">
    <property type="entry name" value="Gamma-glutamyl cyclotransferase-like"/>
    <property type="match status" value="1"/>
</dbReference>
<dbReference type="EMBL" id="JAGHQL010000007">
    <property type="protein sequence ID" value="KAH0545270.1"/>
    <property type="molecule type" value="Genomic_DNA"/>
</dbReference>
<reference evidence="6" key="1">
    <citation type="submission" date="2021-03" db="EMBL/GenBank/DDBJ databases">
        <title>Comparative genomics and phylogenomic investigation of the class Geoglossomycetes provide insights into ecological specialization and systematics.</title>
        <authorList>
            <person name="Melie T."/>
            <person name="Pirro S."/>
            <person name="Miller A.N."/>
            <person name="Quandt A."/>
        </authorList>
    </citation>
    <scope>NUCLEOTIDE SEQUENCE</scope>
    <source>
        <strain evidence="6">GBOQ0MN5Z8</strain>
    </source>
</reference>
<dbReference type="PANTHER" id="PTHR31544:SF2">
    <property type="entry name" value="AIG2-LIKE PROTEIN D"/>
    <property type="match status" value="1"/>
</dbReference>
<dbReference type="InterPro" id="IPR036568">
    <property type="entry name" value="GGCT-like_sf"/>
</dbReference>
<feature type="domain" description="Gamma-glutamylcyclotransferase AIG2-like" evidence="5">
    <location>
        <begin position="12"/>
        <end position="126"/>
    </location>
</feature>
<keyword evidence="7" id="KW-1185">Reference proteome</keyword>
<evidence type="ECO:0000259" key="5">
    <source>
        <dbReference type="Pfam" id="PF06094"/>
    </source>
</evidence>
<evidence type="ECO:0000313" key="7">
    <source>
        <dbReference type="Proteomes" id="UP000698800"/>
    </source>
</evidence>
<evidence type="ECO:0000256" key="1">
    <source>
        <dbReference type="ARBA" id="ARBA00008861"/>
    </source>
</evidence>